<dbReference type="InterPro" id="IPR043724">
    <property type="entry name" value="DUF5666"/>
</dbReference>
<evidence type="ECO:0000259" key="1">
    <source>
        <dbReference type="Pfam" id="PF18914"/>
    </source>
</evidence>
<dbReference type="EMBL" id="VJNA01000005">
    <property type="protein sequence ID" value="TSE27005.1"/>
    <property type="molecule type" value="Genomic_DNA"/>
</dbReference>
<evidence type="ECO:0000313" key="2">
    <source>
        <dbReference type="EMBL" id="TSE27005.1"/>
    </source>
</evidence>
<organism evidence="2 3">
    <name type="scientific">Tepidimonas aquatica</name>
    <dbReference type="NCBI Taxonomy" id="247482"/>
    <lineage>
        <taxon>Bacteria</taxon>
        <taxon>Pseudomonadati</taxon>
        <taxon>Pseudomonadota</taxon>
        <taxon>Betaproteobacteria</taxon>
        <taxon>Burkholderiales</taxon>
        <taxon>Tepidimonas</taxon>
    </lineage>
</organism>
<keyword evidence="3" id="KW-1185">Reference proteome</keyword>
<accession>A0A554WTW2</accession>
<feature type="domain" description="DUF5666" evidence="1">
    <location>
        <begin position="418"/>
        <end position="476"/>
    </location>
</feature>
<sequence>MTLPLDTTSSTSWTRRAWLGGALGLATAPWLTACGGGDGTATGPTTPTPSGSAVLAYGSISGFGSVIVNGVRYDDGQARYRSEDSDVFDRRDLGLGMVARVEGSLGPDGTSGMASVIEVGATLRGPVTAVNAGGTFAVLGIPVTPSAATVWADLASPATLTVGQWVEVHGLDGADGSVTATRVETKAAGIFAIRGPVSAVQGNVVTVRGVTVQWPATASLPTAGQWVKVRGTTTATPTLPLVTTEARILGTRPTGQPVSDLAAVVELEGYVQSVQGTTAVVSGVRCDLSTLPPSPAGALQVGSRVELHGQWQADGSLRVLRLKLEESREEERGDRLELKGIISAATGDTLTVLGQTVVVQPGTLVTGGPRTLLVAGTYVEVKGRYVNGQLLASQIEIKSSGGSGGSTTSPTYGTVKRKGWVTAVSGTTLVLDGALTVDASQAYVEHGSLAQIRTGLRLEVKGTLDASGVLRAYKIELDD</sequence>
<dbReference type="AlphaFoldDB" id="A0A554WTW2"/>
<dbReference type="Pfam" id="PF18914">
    <property type="entry name" value="DUF5666"/>
    <property type="match status" value="4"/>
</dbReference>
<comment type="caution">
    <text evidence="2">The sequence shown here is derived from an EMBL/GenBank/DDBJ whole genome shotgun (WGS) entry which is preliminary data.</text>
</comment>
<gene>
    <name evidence="2" type="ORF">Taqua_00559</name>
</gene>
<feature type="domain" description="DUF5666" evidence="1">
    <location>
        <begin position="268"/>
        <end position="318"/>
    </location>
</feature>
<evidence type="ECO:0000313" key="3">
    <source>
        <dbReference type="Proteomes" id="UP000318554"/>
    </source>
</evidence>
<protein>
    <recommendedName>
        <fullName evidence="1">DUF5666 domain-containing protein</fullName>
    </recommendedName>
</protein>
<reference evidence="2 3" key="1">
    <citation type="submission" date="2019-07" db="EMBL/GenBank/DDBJ databases">
        <title>Tepidimonas aquatica CLN-1 draft genome.</title>
        <authorList>
            <person name="Da Costa M.S."/>
            <person name="Froufe H.J.C."/>
            <person name="Egas C."/>
            <person name="Albuquerque L."/>
        </authorList>
    </citation>
    <scope>NUCLEOTIDE SEQUENCE [LARGE SCALE GENOMIC DNA]</scope>
    <source>
        <strain evidence="2 3">CLN-1</strain>
    </source>
</reference>
<proteinExistence type="predicted"/>
<name>A0A554WTW2_9BURK</name>
<feature type="domain" description="DUF5666" evidence="1">
    <location>
        <begin position="339"/>
        <end position="396"/>
    </location>
</feature>
<feature type="domain" description="DUF5666" evidence="1">
    <location>
        <begin position="124"/>
        <end position="184"/>
    </location>
</feature>
<dbReference type="Proteomes" id="UP000318554">
    <property type="component" value="Unassembled WGS sequence"/>
</dbReference>